<evidence type="ECO:0000256" key="3">
    <source>
        <dbReference type="ARBA" id="ARBA00022553"/>
    </source>
</evidence>
<dbReference type="PANTHER" id="PTHR41523">
    <property type="entry name" value="TWO-COMPONENT SYSTEM SENSOR PROTEIN"/>
    <property type="match status" value="1"/>
</dbReference>
<dbReference type="Pfam" id="PF02518">
    <property type="entry name" value="HATPase_c"/>
    <property type="match status" value="1"/>
</dbReference>
<accession>A0A1G8N3W5</accession>
<name>A0A1G8N3W5_9SPHI</name>
<dbReference type="Pfam" id="PF07568">
    <property type="entry name" value="HisKA_2"/>
    <property type="match status" value="1"/>
</dbReference>
<evidence type="ECO:0000256" key="6">
    <source>
        <dbReference type="ARBA" id="ARBA00022777"/>
    </source>
</evidence>
<dbReference type="InterPro" id="IPR036890">
    <property type="entry name" value="HATPase_C_sf"/>
</dbReference>
<evidence type="ECO:0000256" key="5">
    <source>
        <dbReference type="ARBA" id="ARBA00022741"/>
    </source>
</evidence>
<sequence length="764" mass="87540">MKKVNSSTSCSFPIIILVISISVLIPCMVHAQFYPAPRIVPADQEQTLLRQMRNSHSKLEHIDVLLKLSNIHYNKPLKNYDDFPIAMRYANQARALSISLGNSKKSDEALFSLATIYILEDSLKDAEKLLPSVKDSTIRNNIQIGLAYTYIFCPQRPLADALGAGKFYAEEALALSSRLNLIKNKLQSMHFLSYVHILQGHDISGEKELLNIINEYKSSHIDGVQYLYASLADIHWNEGKYTVAIIDIQNALDVVAKSSDSTALGDLYLDQMIIYGRISEYSKERFAAQSSLNNFAKRLGRYTPQFVISTIAHRLIRKHQNERALDYLNLQTKIFIPITADQKSEIVSAYASCYLALGQIDKAEEYFLKSFSLTRDRGWLASGNYSELGYFYVEHKEFRKARPYLLKSLEKQDSHTPIYERRHLYYMLFLADSAAGNYLSAMNYLNKNHRLDDSIENSKRQADVQKLLIQFESQKKEAEIKTLKQKNIVSHLSQERAIVIRNVIIITAALFLIIAAVFYWQFRSKKKLSDVISQKNKKQEVLLNRLNRVLTEKEWLLKEVHHRVKNNLHTVMCLLESQASYLESDALQAIEDSKHRIYAMSLIHQRLYETEDMKSIDLKSYITQFVGYLKESFILRDKIRIELDIEQMQLEVPVAIPLALIINEAITNSIKHAFPGKLRGIIMLTLRKREENLHLVIEDNGIGIADTKALKNSNSLGMKLINGLCEDLNGNMAIHSINGTKITIICNLNPLEKELKRNEVWSAE</sequence>
<dbReference type="Gene3D" id="3.30.450.20">
    <property type="entry name" value="PAS domain"/>
    <property type="match status" value="1"/>
</dbReference>
<comment type="catalytic activity">
    <reaction evidence="1">
        <text>ATP + protein L-histidine = ADP + protein N-phospho-L-histidine.</text>
        <dbReference type="EC" id="2.7.13.3"/>
    </reaction>
</comment>
<dbReference type="InterPro" id="IPR011990">
    <property type="entry name" value="TPR-like_helical_dom_sf"/>
</dbReference>
<dbReference type="PANTHER" id="PTHR41523:SF8">
    <property type="entry name" value="ETHYLENE RESPONSE SENSOR PROTEIN"/>
    <property type="match status" value="1"/>
</dbReference>
<dbReference type="EC" id="2.7.13.3" evidence="2"/>
<dbReference type="InterPro" id="IPR019734">
    <property type="entry name" value="TPR_rpt"/>
</dbReference>
<keyword evidence="8" id="KW-0802">TPR repeat</keyword>
<gene>
    <name evidence="11" type="ORF">SAMN05192573_1315</name>
</gene>
<keyword evidence="3" id="KW-0597">Phosphoprotein</keyword>
<evidence type="ECO:0000313" key="12">
    <source>
        <dbReference type="Proteomes" id="UP000199705"/>
    </source>
</evidence>
<dbReference type="Gene3D" id="1.25.40.10">
    <property type="entry name" value="Tetratricopeptide repeat domain"/>
    <property type="match status" value="1"/>
</dbReference>
<dbReference type="InterPro" id="IPR003594">
    <property type="entry name" value="HATPase_dom"/>
</dbReference>
<evidence type="ECO:0000256" key="9">
    <source>
        <dbReference type="SAM" id="Phobius"/>
    </source>
</evidence>
<dbReference type="InterPro" id="IPR005467">
    <property type="entry name" value="His_kinase_dom"/>
</dbReference>
<keyword evidence="7" id="KW-0067">ATP-binding</keyword>
<evidence type="ECO:0000259" key="10">
    <source>
        <dbReference type="PROSITE" id="PS50109"/>
    </source>
</evidence>
<keyword evidence="9" id="KW-0472">Membrane</keyword>
<evidence type="ECO:0000256" key="4">
    <source>
        <dbReference type="ARBA" id="ARBA00022679"/>
    </source>
</evidence>
<dbReference type="SMART" id="SM00387">
    <property type="entry name" value="HATPase_c"/>
    <property type="match status" value="1"/>
</dbReference>
<evidence type="ECO:0000313" key="11">
    <source>
        <dbReference type="EMBL" id="SDI74833.1"/>
    </source>
</evidence>
<dbReference type="AlphaFoldDB" id="A0A1G8N3W5"/>
<evidence type="ECO:0000256" key="1">
    <source>
        <dbReference type="ARBA" id="ARBA00000085"/>
    </source>
</evidence>
<dbReference type="SUPFAM" id="SSF48452">
    <property type="entry name" value="TPR-like"/>
    <property type="match status" value="1"/>
</dbReference>
<dbReference type="RefSeq" id="WP_091176240.1">
    <property type="nucleotide sequence ID" value="NZ_FNCG01000031.1"/>
</dbReference>
<feature type="domain" description="Histidine kinase" evidence="10">
    <location>
        <begin position="559"/>
        <end position="750"/>
    </location>
</feature>
<keyword evidence="5" id="KW-0547">Nucleotide-binding</keyword>
<evidence type="ECO:0000256" key="7">
    <source>
        <dbReference type="ARBA" id="ARBA00022840"/>
    </source>
</evidence>
<feature type="transmembrane region" description="Helical" evidence="9">
    <location>
        <begin position="498"/>
        <end position="520"/>
    </location>
</feature>
<keyword evidence="9" id="KW-1133">Transmembrane helix</keyword>
<evidence type="ECO:0000256" key="2">
    <source>
        <dbReference type="ARBA" id="ARBA00012438"/>
    </source>
</evidence>
<dbReference type="SUPFAM" id="SSF55874">
    <property type="entry name" value="ATPase domain of HSP90 chaperone/DNA topoisomerase II/histidine kinase"/>
    <property type="match status" value="1"/>
</dbReference>
<keyword evidence="12" id="KW-1185">Reference proteome</keyword>
<dbReference type="InterPro" id="IPR011495">
    <property type="entry name" value="Sig_transdc_His_kin_sub2_dim/P"/>
</dbReference>
<dbReference type="GO" id="GO:0005524">
    <property type="term" value="F:ATP binding"/>
    <property type="evidence" value="ECO:0007669"/>
    <property type="project" value="UniProtKB-KW"/>
</dbReference>
<dbReference type="Gene3D" id="3.30.565.10">
    <property type="entry name" value="Histidine kinase-like ATPase, C-terminal domain"/>
    <property type="match status" value="1"/>
</dbReference>
<dbReference type="Proteomes" id="UP000199705">
    <property type="component" value="Unassembled WGS sequence"/>
</dbReference>
<protein>
    <recommendedName>
        <fullName evidence="2">histidine kinase</fullName>
        <ecNumber evidence="2">2.7.13.3</ecNumber>
    </recommendedName>
</protein>
<keyword evidence="6 11" id="KW-0418">Kinase</keyword>
<feature type="repeat" description="TPR" evidence="8">
    <location>
        <begin position="344"/>
        <end position="377"/>
    </location>
</feature>
<dbReference type="Pfam" id="PF13181">
    <property type="entry name" value="TPR_8"/>
    <property type="match status" value="1"/>
</dbReference>
<proteinExistence type="predicted"/>
<dbReference type="PROSITE" id="PS50109">
    <property type="entry name" value="HIS_KIN"/>
    <property type="match status" value="1"/>
</dbReference>
<keyword evidence="9" id="KW-0812">Transmembrane</keyword>
<organism evidence="11 12">
    <name type="scientific">Mucilaginibacter gossypii</name>
    <dbReference type="NCBI Taxonomy" id="551996"/>
    <lineage>
        <taxon>Bacteria</taxon>
        <taxon>Pseudomonadati</taxon>
        <taxon>Bacteroidota</taxon>
        <taxon>Sphingobacteriia</taxon>
        <taxon>Sphingobacteriales</taxon>
        <taxon>Sphingobacteriaceae</taxon>
        <taxon>Mucilaginibacter</taxon>
    </lineage>
</organism>
<dbReference type="EMBL" id="FNCG01000031">
    <property type="protein sequence ID" value="SDI74833.1"/>
    <property type="molecule type" value="Genomic_DNA"/>
</dbReference>
<dbReference type="PROSITE" id="PS50005">
    <property type="entry name" value="TPR"/>
    <property type="match status" value="1"/>
</dbReference>
<evidence type="ECO:0000256" key="8">
    <source>
        <dbReference type="PROSITE-ProRule" id="PRU00339"/>
    </source>
</evidence>
<reference evidence="12" key="1">
    <citation type="submission" date="2016-10" db="EMBL/GenBank/DDBJ databases">
        <authorList>
            <person name="Varghese N."/>
            <person name="Submissions S."/>
        </authorList>
    </citation>
    <scope>NUCLEOTIDE SEQUENCE [LARGE SCALE GENOMIC DNA]</scope>
    <source>
        <strain evidence="12">Gh-67</strain>
    </source>
</reference>
<keyword evidence="4" id="KW-0808">Transferase</keyword>
<dbReference type="GO" id="GO:0004673">
    <property type="term" value="F:protein histidine kinase activity"/>
    <property type="evidence" value="ECO:0007669"/>
    <property type="project" value="UniProtKB-EC"/>
</dbReference>